<gene>
    <name evidence="5" type="ORF">TCMB3V08_LOCUS10055</name>
</gene>
<dbReference type="SUPFAM" id="SSF49854">
    <property type="entry name" value="Spermadhesin, CUB domain"/>
    <property type="match status" value="1"/>
</dbReference>
<dbReference type="Pfam" id="PF00431">
    <property type="entry name" value="CUB"/>
    <property type="match status" value="1"/>
</dbReference>
<dbReference type="EMBL" id="OE185702">
    <property type="protein sequence ID" value="CAD7577505.1"/>
    <property type="molecule type" value="Genomic_DNA"/>
</dbReference>
<dbReference type="GO" id="GO:0005615">
    <property type="term" value="C:extracellular space"/>
    <property type="evidence" value="ECO:0007669"/>
    <property type="project" value="TreeGrafter"/>
</dbReference>
<evidence type="ECO:0000313" key="5">
    <source>
        <dbReference type="EMBL" id="CAD7577505.1"/>
    </source>
</evidence>
<feature type="region of interest" description="Disordered" evidence="3">
    <location>
        <begin position="429"/>
        <end position="461"/>
    </location>
</feature>
<dbReference type="Gene3D" id="2.60.120.290">
    <property type="entry name" value="Spermadhesin, CUB domain"/>
    <property type="match status" value="1"/>
</dbReference>
<evidence type="ECO:0000259" key="4">
    <source>
        <dbReference type="PROSITE" id="PS01180"/>
    </source>
</evidence>
<dbReference type="AlphaFoldDB" id="A0A7R9JDV1"/>
<dbReference type="SMART" id="SM00042">
    <property type="entry name" value="CUB"/>
    <property type="match status" value="1"/>
</dbReference>
<evidence type="ECO:0000256" key="1">
    <source>
        <dbReference type="ARBA" id="ARBA00023157"/>
    </source>
</evidence>
<dbReference type="PANTHER" id="PTHR24255:SF31">
    <property type="entry name" value="CUBILIN-LIKE PROTEIN"/>
    <property type="match status" value="1"/>
</dbReference>
<dbReference type="PROSITE" id="PS01180">
    <property type="entry name" value="CUB"/>
    <property type="match status" value="1"/>
</dbReference>
<accession>A0A7R9JDV1</accession>
<dbReference type="PANTHER" id="PTHR24255">
    <property type="entry name" value="COMPLEMENT COMPONENT 1, S SUBCOMPONENT-RELATED"/>
    <property type="match status" value="1"/>
</dbReference>
<keyword evidence="1" id="KW-1015">Disulfide bond</keyword>
<reference evidence="5" key="1">
    <citation type="submission" date="2020-11" db="EMBL/GenBank/DDBJ databases">
        <authorList>
            <person name="Tran Van P."/>
        </authorList>
    </citation>
    <scope>NUCLEOTIDE SEQUENCE</scope>
</reference>
<evidence type="ECO:0000256" key="2">
    <source>
        <dbReference type="PROSITE-ProRule" id="PRU00059"/>
    </source>
</evidence>
<dbReference type="InterPro" id="IPR000859">
    <property type="entry name" value="CUB_dom"/>
</dbReference>
<dbReference type="GO" id="GO:0004252">
    <property type="term" value="F:serine-type endopeptidase activity"/>
    <property type="evidence" value="ECO:0007669"/>
    <property type="project" value="TreeGrafter"/>
</dbReference>
<organism evidence="5">
    <name type="scientific">Timema californicum</name>
    <name type="common">California timema</name>
    <name type="synonym">Walking stick</name>
    <dbReference type="NCBI Taxonomy" id="61474"/>
    <lineage>
        <taxon>Eukaryota</taxon>
        <taxon>Metazoa</taxon>
        <taxon>Ecdysozoa</taxon>
        <taxon>Arthropoda</taxon>
        <taxon>Hexapoda</taxon>
        <taxon>Insecta</taxon>
        <taxon>Pterygota</taxon>
        <taxon>Neoptera</taxon>
        <taxon>Polyneoptera</taxon>
        <taxon>Phasmatodea</taxon>
        <taxon>Timematodea</taxon>
        <taxon>Timematoidea</taxon>
        <taxon>Timematidae</taxon>
        <taxon>Timema</taxon>
    </lineage>
</organism>
<dbReference type="InterPro" id="IPR035914">
    <property type="entry name" value="Sperma_CUB_dom_sf"/>
</dbReference>
<sequence length="526" mass="56166">MLSSTAEDGEIEVRISVGLDDYSSPMASLVLTDSSQLMALKSYQTKLCIPTPNHMICKNMCLAAVPSNSQNLAANLNAADWFQDCNRTIVLSPEQPRVSVMSPDFPRRYPDNAVCDTRILTLSHYQLIIEFEELLLENEPSCSYDYLELFDGGNGSVATRRLCGDWSTKLKLLRYVSQGPQIRLRFVSDYSHRFSGFKVKVAIANEPTMKIGVGFGVGRRPPDEALKNPGPGKRPAPRRKKLAARFMESAGSGRLVQPILAGGVESFHSRGLKAPSVRKELRLGGKWSVTSLKARALAAVALSMGNKPVVAAEASGAAPTLRVERTAGWSKRESPSGDALASAFWTVPALYKASAAMRMWVSPVGTLQLQEVSMPLMAKKNWRPFSGPTARKPGRLVKAPTSTISGNLTVPMEILTSGSLAVFRRVNAGNTRKLPGGNPNHLGGSSGDESEDNGGLGQGLESHPILGLRAYGGGQAAGGLSASPVRVVGRLSCPPKVLAELGDSVLVIRDGMGVTGQGRGEGTPDT</sequence>
<proteinExistence type="predicted"/>
<comment type="caution">
    <text evidence="2">Lacks conserved residue(s) required for the propagation of feature annotation.</text>
</comment>
<dbReference type="CDD" id="cd00041">
    <property type="entry name" value="CUB"/>
    <property type="match status" value="1"/>
</dbReference>
<protein>
    <submittedName>
        <fullName evidence="5">(California timema) hypothetical protein</fullName>
    </submittedName>
</protein>
<feature type="domain" description="CUB" evidence="4">
    <location>
        <begin position="85"/>
        <end position="204"/>
    </location>
</feature>
<name>A0A7R9JDV1_TIMCA</name>
<evidence type="ECO:0000256" key="3">
    <source>
        <dbReference type="SAM" id="MobiDB-lite"/>
    </source>
</evidence>